<dbReference type="AlphaFoldDB" id="A0A8S3YKZ3"/>
<dbReference type="CDD" id="cd00340">
    <property type="entry name" value="GSH_Peroxidase"/>
    <property type="match status" value="1"/>
</dbReference>
<feature type="active site" evidence="6">
    <location>
        <position position="70"/>
    </location>
</feature>
<proteinExistence type="inferred from homology"/>
<evidence type="ECO:0000256" key="5">
    <source>
        <dbReference type="ARBA" id="ARBA00023002"/>
    </source>
</evidence>
<dbReference type="Proteomes" id="UP000678393">
    <property type="component" value="Unassembled WGS sequence"/>
</dbReference>
<dbReference type="GO" id="GO:0006979">
    <property type="term" value="P:response to oxidative stress"/>
    <property type="evidence" value="ECO:0007669"/>
    <property type="project" value="InterPro"/>
</dbReference>
<evidence type="ECO:0000256" key="2">
    <source>
        <dbReference type="ARBA" id="ARBA00006926"/>
    </source>
</evidence>
<keyword evidence="4 7" id="KW-0575">Peroxidase</keyword>
<dbReference type="Gene3D" id="3.40.30.10">
    <property type="entry name" value="Glutaredoxin"/>
    <property type="match status" value="1"/>
</dbReference>
<keyword evidence="8" id="KW-0732">Signal</keyword>
<dbReference type="GO" id="GO:0004602">
    <property type="term" value="F:glutathione peroxidase activity"/>
    <property type="evidence" value="ECO:0007669"/>
    <property type="project" value="UniProtKB-EC"/>
</dbReference>
<comment type="caution">
    <text evidence="9">The sequence shown here is derived from an EMBL/GenBank/DDBJ whole genome shotgun (WGS) entry which is preliminary data.</text>
</comment>
<dbReference type="PROSITE" id="PS00763">
    <property type="entry name" value="GLUTATHIONE_PEROXID_2"/>
    <property type="match status" value="1"/>
</dbReference>
<evidence type="ECO:0000313" key="10">
    <source>
        <dbReference type="Proteomes" id="UP000678393"/>
    </source>
</evidence>
<evidence type="ECO:0000256" key="1">
    <source>
        <dbReference type="ARBA" id="ARBA00000217"/>
    </source>
</evidence>
<comment type="catalytic activity">
    <reaction evidence="1">
        <text>2 glutathione + H2O2 = glutathione disulfide + 2 H2O</text>
        <dbReference type="Rhea" id="RHEA:16833"/>
        <dbReference type="ChEBI" id="CHEBI:15377"/>
        <dbReference type="ChEBI" id="CHEBI:16240"/>
        <dbReference type="ChEBI" id="CHEBI:57925"/>
        <dbReference type="ChEBI" id="CHEBI:58297"/>
        <dbReference type="EC" id="1.11.1.9"/>
    </reaction>
</comment>
<dbReference type="Pfam" id="PF00255">
    <property type="entry name" value="GSHPx"/>
    <property type="match status" value="1"/>
</dbReference>
<dbReference type="PROSITE" id="PS51355">
    <property type="entry name" value="GLUTATHIONE_PEROXID_3"/>
    <property type="match status" value="1"/>
</dbReference>
<evidence type="ECO:0000256" key="6">
    <source>
        <dbReference type="PIRSR" id="PIRSR000303-1"/>
    </source>
</evidence>
<reference evidence="9" key="1">
    <citation type="submission" date="2021-04" db="EMBL/GenBank/DDBJ databases">
        <authorList>
            <consortium name="Molecular Ecology Group"/>
        </authorList>
    </citation>
    <scope>NUCLEOTIDE SEQUENCE</scope>
</reference>
<evidence type="ECO:0000256" key="7">
    <source>
        <dbReference type="RuleBase" id="RU000499"/>
    </source>
</evidence>
<dbReference type="FunFam" id="3.40.30.10:FF:000049">
    <property type="entry name" value="Glutathione peroxidase"/>
    <property type="match status" value="1"/>
</dbReference>
<dbReference type="InterPro" id="IPR000889">
    <property type="entry name" value="Glutathione_peroxidase"/>
</dbReference>
<feature type="signal peptide" evidence="8">
    <location>
        <begin position="1"/>
        <end position="28"/>
    </location>
</feature>
<keyword evidence="10" id="KW-1185">Reference proteome</keyword>
<sequence length="209" mass="23496">MASAVNKNKCLLFVLSLMQVWYLGSCQASKTADHHSDFYSYSVLDISGKHVPLEAYRGKVSLVVNVASQCGYTHSHYQALIALQEHFSPTGKFTVLAFPCNQFGNQEPGTNQEIRMFATHRMGANFPLFAKVNVHGPEVSPAWSYLTTRSGHVPTWNFWKYLVDHNGHVLRAWGPSTSPDQLYPDIEEAINNIEQDQSNFSHDGSKDEF</sequence>
<dbReference type="PROSITE" id="PS00460">
    <property type="entry name" value="GLUTATHIONE_PEROXID_1"/>
    <property type="match status" value="1"/>
</dbReference>
<evidence type="ECO:0000256" key="4">
    <source>
        <dbReference type="ARBA" id="ARBA00022559"/>
    </source>
</evidence>
<dbReference type="InterPro" id="IPR029760">
    <property type="entry name" value="GPX_CS"/>
</dbReference>
<dbReference type="PIRSF" id="PIRSF000303">
    <property type="entry name" value="Glutathion_perox"/>
    <property type="match status" value="1"/>
</dbReference>
<gene>
    <name evidence="9" type="ORF">CUNI_LOCUS2992</name>
</gene>
<dbReference type="GO" id="GO:0070013">
    <property type="term" value="C:intracellular organelle lumen"/>
    <property type="evidence" value="ECO:0007669"/>
    <property type="project" value="UniProtKB-ARBA"/>
</dbReference>
<dbReference type="SUPFAM" id="SSF52833">
    <property type="entry name" value="Thioredoxin-like"/>
    <property type="match status" value="1"/>
</dbReference>
<dbReference type="GO" id="GO:0033554">
    <property type="term" value="P:cellular response to stress"/>
    <property type="evidence" value="ECO:0007669"/>
    <property type="project" value="UniProtKB-ARBA"/>
</dbReference>
<dbReference type="PRINTS" id="PR01011">
    <property type="entry name" value="GLUTPROXDASE"/>
</dbReference>
<dbReference type="EMBL" id="CAJHNH020000405">
    <property type="protein sequence ID" value="CAG5117434.1"/>
    <property type="molecule type" value="Genomic_DNA"/>
</dbReference>
<evidence type="ECO:0000256" key="3">
    <source>
        <dbReference type="ARBA" id="ARBA00012310"/>
    </source>
</evidence>
<dbReference type="InterPro" id="IPR029759">
    <property type="entry name" value="GPX_AS"/>
</dbReference>
<evidence type="ECO:0000256" key="8">
    <source>
        <dbReference type="SAM" id="SignalP"/>
    </source>
</evidence>
<comment type="similarity">
    <text evidence="2 7">Belongs to the glutathione peroxidase family.</text>
</comment>
<evidence type="ECO:0000313" key="9">
    <source>
        <dbReference type="EMBL" id="CAG5117434.1"/>
    </source>
</evidence>
<dbReference type="PANTHER" id="PTHR11592">
    <property type="entry name" value="GLUTATHIONE PEROXIDASE"/>
    <property type="match status" value="1"/>
</dbReference>
<keyword evidence="5 7" id="KW-0560">Oxidoreductase</keyword>
<dbReference type="InterPro" id="IPR036249">
    <property type="entry name" value="Thioredoxin-like_sf"/>
</dbReference>
<protein>
    <recommendedName>
        <fullName evidence="3 7">Glutathione peroxidase</fullName>
    </recommendedName>
</protein>
<dbReference type="OrthoDB" id="446890at2759"/>
<organism evidence="9 10">
    <name type="scientific">Candidula unifasciata</name>
    <dbReference type="NCBI Taxonomy" id="100452"/>
    <lineage>
        <taxon>Eukaryota</taxon>
        <taxon>Metazoa</taxon>
        <taxon>Spiralia</taxon>
        <taxon>Lophotrochozoa</taxon>
        <taxon>Mollusca</taxon>
        <taxon>Gastropoda</taxon>
        <taxon>Heterobranchia</taxon>
        <taxon>Euthyneura</taxon>
        <taxon>Panpulmonata</taxon>
        <taxon>Eupulmonata</taxon>
        <taxon>Stylommatophora</taxon>
        <taxon>Helicina</taxon>
        <taxon>Helicoidea</taxon>
        <taxon>Geomitridae</taxon>
        <taxon>Candidula</taxon>
    </lineage>
</organism>
<dbReference type="PANTHER" id="PTHR11592:SF78">
    <property type="entry name" value="GLUTATHIONE PEROXIDASE"/>
    <property type="match status" value="1"/>
</dbReference>
<feature type="chain" id="PRO_5035795641" description="Glutathione peroxidase" evidence="8">
    <location>
        <begin position="29"/>
        <end position="209"/>
    </location>
</feature>
<dbReference type="GO" id="GO:0005783">
    <property type="term" value="C:endoplasmic reticulum"/>
    <property type="evidence" value="ECO:0007669"/>
    <property type="project" value="UniProtKB-ARBA"/>
</dbReference>
<name>A0A8S3YKZ3_9EUPU</name>
<accession>A0A8S3YKZ3</accession>